<dbReference type="GO" id="GO:0016787">
    <property type="term" value="F:hydrolase activity"/>
    <property type="evidence" value="ECO:0007669"/>
    <property type="project" value="UniProtKB-KW"/>
</dbReference>
<dbReference type="SUPFAM" id="SSF53474">
    <property type="entry name" value="alpha/beta-Hydrolases"/>
    <property type="match status" value="1"/>
</dbReference>
<dbReference type="InterPro" id="IPR029058">
    <property type="entry name" value="AB_hydrolase_fold"/>
</dbReference>
<evidence type="ECO:0000313" key="3">
    <source>
        <dbReference type="EMBL" id="SDZ45088.1"/>
    </source>
</evidence>
<dbReference type="RefSeq" id="WP_093277531.1">
    <property type="nucleotide sequence ID" value="NZ_FNOK01000075.1"/>
</dbReference>
<dbReference type="EMBL" id="FNOK01000075">
    <property type="protein sequence ID" value="SDZ45088.1"/>
    <property type="molecule type" value="Genomic_DNA"/>
</dbReference>
<dbReference type="Proteomes" id="UP000199529">
    <property type="component" value="Unassembled WGS sequence"/>
</dbReference>
<dbReference type="AlphaFoldDB" id="A0A1H3T5C4"/>
<dbReference type="OrthoDB" id="2987348at2"/>
<proteinExistence type="predicted"/>
<feature type="domain" description="AB hydrolase-1" evidence="2">
    <location>
        <begin position="25"/>
        <end position="122"/>
    </location>
</feature>
<evidence type="ECO:0000259" key="2">
    <source>
        <dbReference type="Pfam" id="PF00561"/>
    </source>
</evidence>
<dbReference type="InterPro" id="IPR000073">
    <property type="entry name" value="AB_hydrolase_1"/>
</dbReference>
<accession>A0A1H3T5C4</accession>
<evidence type="ECO:0000256" key="1">
    <source>
        <dbReference type="ARBA" id="ARBA00022801"/>
    </source>
</evidence>
<name>A0A1H3T5C4_9PSEU</name>
<keyword evidence="1" id="KW-0378">Hydrolase</keyword>
<dbReference type="STRING" id="418495.SAMN05216215_107515"/>
<dbReference type="PANTHER" id="PTHR46118">
    <property type="entry name" value="PROTEIN ABHD11"/>
    <property type="match status" value="1"/>
</dbReference>
<keyword evidence="4" id="KW-1185">Reference proteome</keyword>
<organism evidence="3 4">
    <name type="scientific">Saccharopolyspora shandongensis</name>
    <dbReference type="NCBI Taxonomy" id="418495"/>
    <lineage>
        <taxon>Bacteria</taxon>
        <taxon>Bacillati</taxon>
        <taxon>Actinomycetota</taxon>
        <taxon>Actinomycetes</taxon>
        <taxon>Pseudonocardiales</taxon>
        <taxon>Pseudonocardiaceae</taxon>
        <taxon>Saccharopolyspora</taxon>
    </lineage>
</organism>
<sequence>MSRHRFVDVGGIRLAYQVYGLPDAPAIVLLHALGENCEDWSTVAPVLARGRRVHALDLRGHGRSDWPGEYSLELMRDDVLRFLDVLGLDRVDLVGHSMGGIVAYLLASEQPQRVTRLVLEDIAAPRPRRAVAPVRPDGDLTFDWDMVLAVRRQIDTPPATWLAGIGGITADTLVVAGGPSSHVPQDGVAELTRMIPGGRTVTIPVGHLVHDAAPEAFIETVSDFLETEQNTSPDGRS</sequence>
<reference evidence="4" key="1">
    <citation type="submission" date="2016-10" db="EMBL/GenBank/DDBJ databases">
        <authorList>
            <person name="Varghese N."/>
            <person name="Submissions S."/>
        </authorList>
    </citation>
    <scope>NUCLEOTIDE SEQUENCE [LARGE SCALE GENOMIC DNA]</scope>
    <source>
        <strain evidence="4">CGMCC 4.3530</strain>
    </source>
</reference>
<dbReference type="PRINTS" id="PR00111">
    <property type="entry name" value="ABHYDROLASE"/>
</dbReference>
<dbReference type="Pfam" id="PF00561">
    <property type="entry name" value="Abhydrolase_1"/>
    <property type="match status" value="1"/>
</dbReference>
<gene>
    <name evidence="3" type="ORF">SAMN05216215_107515</name>
</gene>
<dbReference type="PANTHER" id="PTHR46118:SF4">
    <property type="entry name" value="PROTEIN ABHD11"/>
    <property type="match status" value="1"/>
</dbReference>
<evidence type="ECO:0000313" key="4">
    <source>
        <dbReference type="Proteomes" id="UP000199529"/>
    </source>
</evidence>
<dbReference type="Gene3D" id="3.40.50.1820">
    <property type="entry name" value="alpha/beta hydrolase"/>
    <property type="match status" value="2"/>
</dbReference>
<protein>
    <submittedName>
        <fullName evidence="3">Pimeloyl-ACP methyl ester carboxylesterase</fullName>
    </submittedName>
</protein>